<dbReference type="SUPFAM" id="SSF53955">
    <property type="entry name" value="Lysozyme-like"/>
    <property type="match status" value="1"/>
</dbReference>
<dbReference type="MEROPS" id="S81.001"/>
<feature type="region of interest" description="Disordered" evidence="10">
    <location>
        <begin position="89"/>
        <end position="109"/>
    </location>
</feature>
<dbReference type="PROSITE" id="PS51909">
    <property type="entry name" value="LYSOZYME_I"/>
    <property type="match status" value="1"/>
</dbReference>
<keyword evidence="6" id="KW-0044">Antibiotic</keyword>
<evidence type="ECO:0000256" key="7">
    <source>
        <dbReference type="ARBA" id="ARBA00023157"/>
    </source>
</evidence>
<keyword evidence="3" id="KW-0929">Antimicrobial</keyword>
<dbReference type="PANTHER" id="PTHR11195">
    <property type="entry name" value="DESTABILASE-RELATED"/>
    <property type="match status" value="1"/>
</dbReference>
<dbReference type="GO" id="GO:0031640">
    <property type="term" value="P:killing of cells of another organism"/>
    <property type="evidence" value="ECO:0007669"/>
    <property type="project" value="UniProtKB-KW"/>
</dbReference>
<comment type="catalytic activity">
    <reaction evidence="1">
        <text>Hydrolysis of (1-&gt;4)-beta-linkages between N-acetylmuramic acid and N-acetyl-D-glucosamine residues in a peptidoglycan and between N-acetyl-D-glucosamine residues in chitodextrins.</text>
        <dbReference type="EC" id="3.2.1.17"/>
    </reaction>
</comment>
<gene>
    <name evidence="11" type="primary">lys</name>
</gene>
<accession>Q50JA0</accession>
<keyword evidence="4" id="KW-0081">Bacteriolytic enzyme</keyword>
<proteinExistence type="evidence at transcript level"/>
<evidence type="ECO:0000256" key="2">
    <source>
        <dbReference type="ARBA" id="ARBA00012732"/>
    </source>
</evidence>
<dbReference type="GO" id="GO:0042742">
    <property type="term" value="P:defense response to bacterium"/>
    <property type="evidence" value="ECO:0007669"/>
    <property type="project" value="UniProtKB-KW"/>
</dbReference>
<organism evidence="11">
    <name type="scientific">Suberites domuncula</name>
    <name type="common">Sponge</name>
    <dbReference type="NCBI Taxonomy" id="55567"/>
    <lineage>
        <taxon>Eukaryota</taxon>
        <taxon>Metazoa</taxon>
        <taxon>Porifera</taxon>
        <taxon>Demospongiae</taxon>
        <taxon>Heteroscleromorpha</taxon>
        <taxon>Suberitida</taxon>
        <taxon>Suberitidae</taxon>
        <taxon>Suberites</taxon>
    </lineage>
</organism>
<dbReference type="Gene3D" id="1.10.530.10">
    <property type="match status" value="1"/>
</dbReference>
<reference evidence="11" key="1">
    <citation type="journal article" date="2005" name="Mar. Biol.">
        <title>Innate immune defense of the sponge Suberites domuncula againstgram-positive bacteria: induction of lysozyme and AdaPTin.</title>
        <authorList>
            <person name="Thakur N.L."/>
            <person name="Perovic-Ottstadt S."/>
            <person name="Batel R."/>
            <person name="Korzhev M."/>
            <person name="Diehl-Seifert B."/>
            <person name="Mueller I.M."/>
            <person name="Mueller W.E.G."/>
        </authorList>
    </citation>
    <scope>NUCLEOTIDE SEQUENCE</scope>
</reference>
<protein>
    <recommendedName>
        <fullName evidence="2">lysozyme</fullName>
        <ecNumber evidence="2">3.2.1.17</ecNumber>
    </recommendedName>
</protein>
<evidence type="ECO:0000256" key="9">
    <source>
        <dbReference type="PIRSR" id="PIRSR608597-1"/>
    </source>
</evidence>
<feature type="active site" description="Proton donor" evidence="9">
    <location>
        <position position="21"/>
    </location>
</feature>
<keyword evidence="8" id="KW-0326">Glycosidase</keyword>
<evidence type="ECO:0000313" key="11">
    <source>
        <dbReference type="EMBL" id="CAG27844.1"/>
    </source>
</evidence>
<keyword evidence="7" id="KW-1015">Disulfide bond</keyword>
<name>Q50JA0_SUBDO</name>
<dbReference type="CAZy" id="GH22">
    <property type="family name" value="Glycoside Hydrolase Family 22"/>
</dbReference>
<dbReference type="Pfam" id="PF05497">
    <property type="entry name" value="Destabilase"/>
    <property type="match status" value="1"/>
</dbReference>
<evidence type="ECO:0000256" key="4">
    <source>
        <dbReference type="ARBA" id="ARBA00022638"/>
    </source>
</evidence>
<dbReference type="EMBL" id="AJ699166">
    <property type="protein sequence ID" value="CAG27844.1"/>
    <property type="molecule type" value="mRNA"/>
</dbReference>
<dbReference type="InterPro" id="IPR023346">
    <property type="entry name" value="Lysozyme-like_dom_sf"/>
</dbReference>
<evidence type="ECO:0000256" key="3">
    <source>
        <dbReference type="ARBA" id="ARBA00022529"/>
    </source>
</evidence>
<dbReference type="GO" id="GO:0003796">
    <property type="term" value="F:lysozyme activity"/>
    <property type="evidence" value="ECO:0007669"/>
    <property type="project" value="UniProtKB-EC"/>
</dbReference>
<dbReference type="PANTHER" id="PTHR11195:SF13">
    <property type="entry name" value="INVERTEBRATE-TYPE LYSOZYME 2-RELATED"/>
    <property type="match status" value="1"/>
</dbReference>
<keyword evidence="5" id="KW-0378">Hydrolase</keyword>
<dbReference type="AlphaFoldDB" id="Q50JA0"/>
<evidence type="ECO:0000256" key="6">
    <source>
        <dbReference type="ARBA" id="ARBA00023022"/>
    </source>
</evidence>
<dbReference type="EC" id="3.2.1.17" evidence="2"/>
<evidence type="ECO:0000256" key="10">
    <source>
        <dbReference type="SAM" id="MobiDB-lite"/>
    </source>
</evidence>
<sequence>MATKPSGPISAKLFHAIMMVESSGDVDAVGDQGKSIGAYQIQEPYWRDATDFKSELTANGETWQDCKGTGSLTYSEKVMQAYMERYATKSRLGHDPKDEDLARIHNGGPNGYKNPNTVQYWVKVKKYL</sequence>
<evidence type="ECO:0000256" key="1">
    <source>
        <dbReference type="ARBA" id="ARBA00000632"/>
    </source>
</evidence>
<evidence type="ECO:0000256" key="5">
    <source>
        <dbReference type="ARBA" id="ARBA00022801"/>
    </source>
</evidence>
<evidence type="ECO:0000256" key="8">
    <source>
        <dbReference type="ARBA" id="ARBA00023295"/>
    </source>
</evidence>
<dbReference type="InterPro" id="IPR008597">
    <property type="entry name" value="Invert_lysozyme"/>
</dbReference>
<feature type="compositionally biased region" description="Basic and acidic residues" evidence="10">
    <location>
        <begin position="92"/>
        <end position="103"/>
    </location>
</feature>
<feature type="active site" description="Nucleophile" evidence="9">
    <location>
        <position position="31"/>
    </location>
</feature>